<feature type="region of interest" description="Disordered" evidence="1">
    <location>
        <begin position="31"/>
        <end position="68"/>
    </location>
</feature>
<proteinExistence type="predicted"/>
<name>A0AAE0GWN5_9CHLO</name>
<accession>A0AAE0GWN5</accession>
<organism evidence="2 3">
    <name type="scientific">Cymbomonas tetramitiformis</name>
    <dbReference type="NCBI Taxonomy" id="36881"/>
    <lineage>
        <taxon>Eukaryota</taxon>
        <taxon>Viridiplantae</taxon>
        <taxon>Chlorophyta</taxon>
        <taxon>Pyramimonadophyceae</taxon>
        <taxon>Pyramimonadales</taxon>
        <taxon>Pyramimonadaceae</taxon>
        <taxon>Cymbomonas</taxon>
    </lineage>
</organism>
<evidence type="ECO:0000313" key="3">
    <source>
        <dbReference type="Proteomes" id="UP001190700"/>
    </source>
</evidence>
<feature type="compositionally biased region" description="Acidic residues" evidence="1">
    <location>
        <begin position="39"/>
        <end position="50"/>
    </location>
</feature>
<comment type="caution">
    <text evidence="2">The sequence shown here is derived from an EMBL/GenBank/DDBJ whole genome shotgun (WGS) entry which is preliminary data.</text>
</comment>
<dbReference type="AlphaFoldDB" id="A0AAE0GWN5"/>
<reference evidence="2 3" key="1">
    <citation type="journal article" date="2015" name="Genome Biol. Evol.">
        <title>Comparative Genomics of a Bacterivorous Green Alga Reveals Evolutionary Causalities and Consequences of Phago-Mixotrophic Mode of Nutrition.</title>
        <authorList>
            <person name="Burns J.A."/>
            <person name="Paasch A."/>
            <person name="Narechania A."/>
            <person name="Kim E."/>
        </authorList>
    </citation>
    <scope>NUCLEOTIDE SEQUENCE [LARGE SCALE GENOMIC DNA]</scope>
    <source>
        <strain evidence="2 3">PLY_AMNH</strain>
    </source>
</reference>
<keyword evidence="3" id="KW-1185">Reference proteome</keyword>
<protein>
    <submittedName>
        <fullName evidence="2">Uncharacterized protein</fullName>
    </submittedName>
</protein>
<dbReference type="EMBL" id="LGRX02001773">
    <property type="protein sequence ID" value="KAK3285567.1"/>
    <property type="molecule type" value="Genomic_DNA"/>
</dbReference>
<evidence type="ECO:0000256" key="1">
    <source>
        <dbReference type="SAM" id="MobiDB-lite"/>
    </source>
</evidence>
<sequence>MQCGLAGCTKAIRQIDFGRFPRYKQSPFKWFTRRARDDSDSDEDEDEDAEPASADVPTGDTPKQARTASDDYTKYLAFHVDV</sequence>
<dbReference type="Proteomes" id="UP001190700">
    <property type="component" value="Unassembled WGS sequence"/>
</dbReference>
<evidence type="ECO:0000313" key="2">
    <source>
        <dbReference type="EMBL" id="KAK3285567.1"/>
    </source>
</evidence>
<gene>
    <name evidence="2" type="ORF">CYMTET_6840</name>
</gene>